<dbReference type="RefSeq" id="WP_113666615.1">
    <property type="nucleotide sequence ID" value="NZ_QNVY02000004.1"/>
</dbReference>
<dbReference type="EMBL" id="QNVY02000004">
    <property type="protein sequence ID" value="RYJ51217.1"/>
    <property type="molecule type" value="Genomic_DNA"/>
</dbReference>
<dbReference type="Proteomes" id="UP000253235">
    <property type="component" value="Unassembled WGS sequence"/>
</dbReference>
<accession>A0A482TJB6</accession>
<keyword evidence="2" id="KW-1185">Reference proteome</keyword>
<sequence length="226" mass="25888">MDLYVQNLLKVADASIANTKQVLKFGLGNIIEDIRRSNSQSLGRSDFAREIYAEAVKNDSTELEKTMLRATASKIAQGGNCHEAASLVFANLMSMIDNITIQLCRKKMDENPQDYHVYVRIVSDKHDPIIVDEWGSNSKAFLSNYDDDDEVIVMHEEVTNRKNKLLRKSEFLIKKTDSYKYKQRQIKSSNGSSDQLFETSDNLQYLEEDKYIGVRMIRAYNDPGLK</sequence>
<name>A0A482TJB6_9FLAO</name>
<dbReference type="OrthoDB" id="6951038at2"/>
<comment type="caution">
    <text evidence="1">The sequence shown here is derived from an EMBL/GenBank/DDBJ whole genome shotgun (WGS) entry which is preliminary data.</text>
</comment>
<protein>
    <submittedName>
        <fullName evidence="1">Uncharacterized protein</fullName>
    </submittedName>
</protein>
<evidence type="ECO:0000313" key="1">
    <source>
        <dbReference type="EMBL" id="RYJ51217.1"/>
    </source>
</evidence>
<reference evidence="1 2" key="1">
    <citation type="submission" date="2019-01" db="EMBL/GenBank/DDBJ databases">
        <title>Flavobacterium sp. nov. isolated from arctic soil.</title>
        <authorList>
            <person name="Kim D.-U."/>
        </authorList>
    </citation>
    <scope>NUCLEOTIDE SEQUENCE [LARGE SCALE GENOMIC DNA]</scope>
    <source>
        <strain evidence="1 2">Kopri-42</strain>
    </source>
</reference>
<dbReference type="AlphaFoldDB" id="A0A482TJB6"/>
<organism evidence="1 2">
    <name type="scientific">Flavobacterium petrolei</name>
    <dbReference type="NCBI Taxonomy" id="2259594"/>
    <lineage>
        <taxon>Bacteria</taxon>
        <taxon>Pseudomonadati</taxon>
        <taxon>Bacteroidota</taxon>
        <taxon>Flavobacteriia</taxon>
        <taxon>Flavobacteriales</taxon>
        <taxon>Flavobacteriaceae</taxon>
        <taxon>Flavobacterium</taxon>
    </lineage>
</organism>
<evidence type="ECO:0000313" key="2">
    <source>
        <dbReference type="Proteomes" id="UP000253235"/>
    </source>
</evidence>
<gene>
    <name evidence="1" type="ORF">DR871_012320</name>
</gene>
<proteinExistence type="predicted"/>